<dbReference type="EMBL" id="UYSL01022205">
    <property type="protein sequence ID" value="VDL80041.1"/>
    <property type="molecule type" value="Genomic_DNA"/>
</dbReference>
<name>A0A0N4YHT9_NIPBR</name>
<accession>A0A0N4YHT9</accession>
<reference evidence="3" key="1">
    <citation type="submission" date="2017-02" db="UniProtKB">
        <authorList>
            <consortium name="WormBaseParasite"/>
        </authorList>
    </citation>
    <scope>IDENTIFICATION</scope>
</reference>
<organism evidence="3">
    <name type="scientific">Nippostrongylus brasiliensis</name>
    <name type="common">Rat hookworm</name>
    <dbReference type="NCBI Taxonomy" id="27835"/>
    <lineage>
        <taxon>Eukaryota</taxon>
        <taxon>Metazoa</taxon>
        <taxon>Ecdysozoa</taxon>
        <taxon>Nematoda</taxon>
        <taxon>Chromadorea</taxon>
        <taxon>Rhabditida</taxon>
        <taxon>Rhabditina</taxon>
        <taxon>Rhabditomorpha</taxon>
        <taxon>Strongyloidea</taxon>
        <taxon>Heligmosomidae</taxon>
        <taxon>Nippostrongylus</taxon>
    </lineage>
</organism>
<keyword evidence="2" id="KW-1185">Reference proteome</keyword>
<sequence length="117" mass="13339">MICTYNARMLTSDASVEDLMMREGTARYTRCSTLEKNCSSEHAIAEALVVSVSSSTRRLVMNIDPFEQLTTRIGRLRRMRSGSMPALMDLVVYTQTSDYIIRLQLHLELLVEEVEAF</sequence>
<protein>
    <submittedName>
        <fullName evidence="1 3">Uncharacterized protein</fullName>
    </submittedName>
</protein>
<evidence type="ECO:0000313" key="3">
    <source>
        <dbReference type="WBParaSite" id="NBR_0001644501-mRNA-1"/>
    </source>
</evidence>
<proteinExistence type="predicted"/>
<reference evidence="1 2" key="2">
    <citation type="submission" date="2018-11" db="EMBL/GenBank/DDBJ databases">
        <authorList>
            <consortium name="Pathogen Informatics"/>
        </authorList>
    </citation>
    <scope>NUCLEOTIDE SEQUENCE [LARGE SCALE GENOMIC DNA]</scope>
</reference>
<gene>
    <name evidence="1" type="ORF">NBR_LOCUS16446</name>
</gene>
<evidence type="ECO:0000313" key="2">
    <source>
        <dbReference type="Proteomes" id="UP000271162"/>
    </source>
</evidence>
<dbReference type="AlphaFoldDB" id="A0A0N4YHT9"/>
<dbReference type="Proteomes" id="UP000271162">
    <property type="component" value="Unassembled WGS sequence"/>
</dbReference>
<dbReference type="WBParaSite" id="NBR_0001644501-mRNA-1">
    <property type="protein sequence ID" value="NBR_0001644501-mRNA-1"/>
    <property type="gene ID" value="NBR_0001644501"/>
</dbReference>
<evidence type="ECO:0000313" key="1">
    <source>
        <dbReference type="EMBL" id="VDL80041.1"/>
    </source>
</evidence>